<dbReference type="GO" id="GO:0071949">
    <property type="term" value="F:FAD binding"/>
    <property type="evidence" value="ECO:0007669"/>
    <property type="project" value="InterPro"/>
</dbReference>
<dbReference type="Proteomes" id="UP001153618">
    <property type="component" value="Unassembled WGS sequence"/>
</dbReference>
<organism evidence="7 8">
    <name type="scientific">Penicillium olsonii</name>
    <dbReference type="NCBI Taxonomy" id="99116"/>
    <lineage>
        <taxon>Eukaryota</taxon>
        <taxon>Fungi</taxon>
        <taxon>Dikarya</taxon>
        <taxon>Ascomycota</taxon>
        <taxon>Pezizomycotina</taxon>
        <taxon>Eurotiomycetes</taxon>
        <taxon>Eurotiomycetidae</taxon>
        <taxon>Eurotiales</taxon>
        <taxon>Aspergillaceae</taxon>
        <taxon>Penicillium</taxon>
    </lineage>
</organism>
<dbReference type="PANTHER" id="PTHR43004">
    <property type="entry name" value="TRK SYSTEM POTASSIUM UPTAKE PROTEIN"/>
    <property type="match status" value="1"/>
</dbReference>
<comment type="caution">
    <text evidence="7">The sequence shown here is derived from an EMBL/GenBank/DDBJ whole genome shotgun (WGS) entry which is preliminary data.</text>
</comment>
<dbReference type="Gene3D" id="3.40.30.20">
    <property type="match status" value="1"/>
</dbReference>
<evidence type="ECO:0008006" key="9">
    <source>
        <dbReference type="Google" id="ProtNLM"/>
    </source>
</evidence>
<evidence type="ECO:0000313" key="7">
    <source>
        <dbReference type="EMBL" id="CAG8028311.1"/>
    </source>
</evidence>
<evidence type="ECO:0000256" key="3">
    <source>
        <dbReference type="ARBA" id="ARBA00022827"/>
    </source>
</evidence>
<dbReference type="InterPro" id="IPR012941">
    <property type="entry name" value="Phe_hydrox_C_dim_dom"/>
</dbReference>
<accession>A0A9W4HGQ2</accession>
<protein>
    <recommendedName>
        <fullName evidence="9">Phenol 2-monooxygenase</fullName>
    </recommendedName>
</protein>
<dbReference type="Gene3D" id="3.50.50.60">
    <property type="entry name" value="FAD/NAD(P)-binding domain"/>
    <property type="match status" value="2"/>
</dbReference>
<dbReference type="SUPFAM" id="SSF51905">
    <property type="entry name" value="FAD/NAD(P)-binding domain"/>
    <property type="match status" value="1"/>
</dbReference>
<keyword evidence="4" id="KW-0560">Oxidoreductase</keyword>
<dbReference type="CDD" id="cd02979">
    <property type="entry name" value="PHOX_C"/>
    <property type="match status" value="1"/>
</dbReference>
<dbReference type="SUPFAM" id="SSF54373">
    <property type="entry name" value="FAD-linked reductases, C-terminal domain"/>
    <property type="match status" value="1"/>
</dbReference>
<proteinExistence type="inferred from homology"/>
<evidence type="ECO:0000259" key="6">
    <source>
        <dbReference type="Pfam" id="PF07976"/>
    </source>
</evidence>
<evidence type="ECO:0000313" key="8">
    <source>
        <dbReference type="Proteomes" id="UP001153618"/>
    </source>
</evidence>
<feature type="domain" description="FAD-binding" evidence="5">
    <location>
        <begin position="8"/>
        <end position="368"/>
    </location>
</feature>
<evidence type="ECO:0000256" key="4">
    <source>
        <dbReference type="ARBA" id="ARBA00023002"/>
    </source>
</evidence>
<keyword evidence="8" id="KW-1185">Reference proteome</keyword>
<feature type="domain" description="Phenol hydroxylase-like C-terminal dimerisation" evidence="6">
    <location>
        <begin position="402"/>
        <end position="582"/>
    </location>
</feature>
<dbReference type="GO" id="GO:0016709">
    <property type="term" value="F:oxidoreductase activity, acting on paired donors, with incorporation or reduction of molecular oxygen, NAD(P)H as one donor, and incorporation of one atom of oxygen"/>
    <property type="evidence" value="ECO:0007669"/>
    <property type="project" value="UniProtKB-ARBA"/>
</dbReference>
<dbReference type="Pfam" id="PF01494">
    <property type="entry name" value="FAD_binding_3"/>
    <property type="match status" value="1"/>
</dbReference>
<dbReference type="OrthoDB" id="1716816at2759"/>
<evidence type="ECO:0000259" key="5">
    <source>
        <dbReference type="Pfam" id="PF01494"/>
    </source>
</evidence>
<dbReference type="SUPFAM" id="SSF52833">
    <property type="entry name" value="Thioredoxin-like"/>
    <property type="match status" value="1"/>
</dbReference>
<sequence length="607" mass="67838">MATATDYVDVLIIGAGPAGLTTANSFNGSSLRVRIIDKKAAPLEFGRADGLKSISLEVLDSFGIGDTILKDAQPCEEIALWHTDPEKDGIISRTMTIPDRVEELGKAREVTLDQGRIERVMVENLYKHGSVRLSWNTQPVALHTDLLTIDDPEAYPSTVTLQNTETGIQETIHAKYVVGGDGAHSWLRKYLNIKFSGDLTDSTWGVMNLVPKTNFPDIRKVFVVHSKVGTVMGVPRENKLVRLYISMDGGTRHTSVKAEDITPEKVLEAAQAILAPYTLEAGRIPWFSVYNVGQRVTDEFSRYDRIFLVGDAVHTHSPKAGQGMNTSIQDGYNIGWKLRYVLAQKADRGLLSTYQTERRPVAQALIDFDRAYLETFARKDITHDEFLDAYLAGQAFTTGIHIQYPPSLLVKPVSTNSPPHTTNLASGKRIPDFQMVNQSDAVPVQAYHRFTNDGRFRLLVFPGDISQRERFSRYTQLGDWLAAHFLPGSGIEIITIHSAKRGDVEFMDLHPVFRPWNDEEGWDYWCIYADDESYHKGQGRVYERLGMSGGKGMLVLLRLDGYVSLSCGFEEAGALVDFFQQLKPQARTLSRAVRGFEAGQPVIPPRR</sequence>
<dbReference type="Gene3D" id="3.30.9.10">
    <property type="entry name" value="D-Amino Acid Oxidase, subunit A, domain 2"/>
    <property type="match status" value="2"/>
</dbReference>
<keyword evidence="3" id="KW-0274">FAD</keyword>
<dbReference type="EMBL" id="CAJVOS010000016">
    <property type="protein sequence ID" value="CAG8028311.1"/>
    <property type="molecule type" value="Genomic_DNA"/>
</dbReference>
<gene>
    <name evidence="7" type="ORF">POLS_LOCUS2631</name>
</gene>
<dbReference type="PANTHER" id="PTHR43004:SF16">
    <property type="entry name" value="PHENOL 2-MONOOXYGENASE FSQG"/>
    <property type="match status" value="1"/>
</dbReference>
<dbReference type="InterPro" id="IPR036249">
    <property type="entry name" value="Thioredoxin-like_sf"/>
</dbReference>
<dbReference type="InterPro" id="IPR036188">
    <property type="entry name" value="FAD/NAD-bd_sf"/>
</dbReference>
<dbReference type="Pfam" id="PF07976">
    <property type="entry name" value="Phe_hydrox_dim"/>
    <property type="match status" value="1"/>
</dbReference>
<dbReference type="InterPro" id="IPR038220">
    <property type="entry name" value="PHOX_C_sf"/>
</dbReference>
<dbReference type="InterPro" id="IPR050641">
    <property type="entry name" value="RIFMO-like"/>
</dbReference>
<dbReference type="AlphaFoldDB" id="A0A9W4HGQ2"/>
<evidence type="ECO:0000256" key="1">
    <source>
        <dbReference type="ARBA" id="ARBA00007801"/>
    </source>
</evidence>
<name>A0A9W4HGQ2_PENOL</name>
<reference evidence="7" key="1">
    <citation type="submission" date="2021-07" db="EMBL/GenBank/DDBJ databases">
        <authorList>
            <person name="Branca A.L. A."/>
        </authorList>
    </citation>
    <scope>NUCLEOTIDE SEQUENCE</scope>
</reference>
<comment type="similarity">
    <text evidence="1">Belongs to the PheA/TfdB FAD monooxygenase family.</text>
</comment>
<evidence type="ECO:0000256" key="2">
    <source>
        <dbReference type="ARBA" id="ARBA00022630"/>
    </source>
</evidence>
<dbReference type="PRINTS" id="PR00420">
    <property type="entry name" value="RNGMNOXGNASE"/>
</dbReference>
<dbReference type="InterPro" id="IPR002938">
    <property type="entry name" value="FAD-bd"/>
</dbReference>
<keyword evidence="2" id="KW-0285">Flavoprotein</keyword>